<dbReference type="InterPro" id="IPR002347">
    <property type="entry name" value="SDR_fam"/>
</dbReference>
<accession>A0A9N9RTR5</accession>
<protein>
    <submittedName>
        <fullName evidence="3">Uncharacterized protein</fullName>
    </submittedName>
</protein>
<dbReference type="PRINTS" id="PR00081">
    <property type="entry name" value="GDHRDH"/>
</dbReference>
<dbReference type="PANTHER" id="PTHR24322:SF748">
    <property type="entry name" value="FI23927P1-RELATED"/>
    <property type="match status" value="1"/>
</dbReference>
<dbReference type="AlphaFoldDB" id="A0A9N9RTR5"/>
<dbReference type="EMBL" id="OU895878">
    <property type="protein sequence ID" value="CAG9802887.1"/>
    <property type="molecule type" value="Genomic_DNA"/>
</dbReference>
<evidence type="ECO:0000313" key="3">
    <source>
        <dbReference type="EMBL" id="CAG9802887.1"/>
    </source>
</evidence>
<comment type="similarity">
    <text evidence="1">Belongs to the short-chain dehydrogenases/reductases (SDR) family.</text>
</comment>
<dbReference type="GO" id="GO:0016616">
    <property type="term" value="F:oxidoreductase activity, acting on the CH-OH group of donors, NAD or NADP as acceptor"/>
    <property type="evidence" value="ECO:0007669"/>
    <property type="project" value="TreeGrafter"/>
</dbReference>
<dbReference type="SUPFAM" id="SSF51735">
    <property type="entry name" value="NAD(P)-binding Rossmann-fold domains"/>
    <property type="match status" value="1"/>
</dbReference>
<proteinExistence type="inferred from homology"/>
<dbReference type="Proteomes" id="UP001153620">
    <property type="component" value="Chromosome 2"/>
</dbReference>
<keyword evidence="2" id="KW-1133">Transmembrane helix</keyword>
<reference evidence="3" key="1">
    <citation type="submission" date="2022-01" db="EMBL/GenBank/DDBJ databases">
        <authorList>
            <person name="King R."/>
        </authorList>
    </citation>
    <scope>NUCLEOTIDE SEQUENCE</scope>
</reference>
<keyword evidence="2" id="KW-0812">Transmembrane</keyword>
<gene>
    <name evidence="3" type="ORF">CHIRRI_LOCUS5792</name>
</gene>
<dbReference type="OrthoDB" id="6251714at2759"/>
<organism evidence="3 4">
    <name type="scientific">Chironomus riparius</name>
    <dbReference type="NCBI Taxonomy" id="315576"/>
    <lineage>
        <taxon>Eukaryota</taxon>
        <taxon>Metazoa</taxon>
        <taxon>Ecdysozoa</taxon>
        <taxon>Arthropoda</taxon>
        <taxon>Hexapoda</taxon>
        <taxon>Insecta</taxon>
        <taxon>Pterygota</taxon>
        <taxon>Neoptera</taxon>
        <taxon>Endopterygota</taxon>
        <taxon>Diptera</taxon>
        <taxon>Nematocera</taxon>
        <taxon>Chironomoidea</taxon>
        <taxon>Chironomidae</taxon>
        <taxon>Chironominae</taxon>
        <taxon>Chironomus</taxon>
    </lineage>
</organism>
<reference evidence="3" key="2">
    <citation type="submission" date="2022-10" db="EMBL/GenBank/DDBJ databases">
        <authorList>
            <consortium name="ENA_rothamsted_submissions"/>
            <consortium name="culmorum"/>
            <person name="King R."/>
        </authorList>
    </citation>
    <scope>NUCLEOTIDE SEQUENCE</scope>
</reference>
<dbReference type="GO" id="GO:0005811">
    <property type="term" value="C:lipid droplet"/>
    <property type="evidence" value="ECO:0007669"/>
    <property type="project" value="TreeGrafter"/>
</dbReference>
<name>A0A9N9RTR5_9DIPT</name>
<keyword evidence="4" id="KW-1185">Reference proteome</keyword>
<dbReference type="PANTHER" id="PTHR24322">
    <property type="entry name" value="PKSB"/>
    <property type="match status" value="1"/>
</dbReference>
<feature type="transmembrane region" description="Helical" evidence="2">
    <location>
        <begin position="29"/>
        <end position="52"/>
    </location>
</feature>
<sequence>MFNINDINHQQYTAAGANNKSLSALIWKFTYWFMVGLTMSIIETATYIYHLFIPRTPADVSKQLALVTGGGNGMGRAFCFRLAKEKCDIAVVDIDYQSALRTASDIQEEYKVKCRAFQCDISDYAAVLELKNKVELEMRPIDILVNNAGLLYMSDFLTSDMKDIKRVVDVNVTSQIMVVHTFLPGMHERKRGRILTVASITVINPMPAAVVYTGTKFAVEGFMSCLFDELAVNNNDEYIKLTTLYPDFTHTRKELSDTLDHIKYDFPRLTPERVADEAIHGMLTGERRVVVSDIKIAHYFLRLYPDRARKYLMKSMTEIGQLLKK</sequence>
<evidence type="ECO:0000313" key="4">
    <source>
        <dbReference type="Proteomes" id="UP001153620"/>
    </source>
</evidence>
<dbReference type="InterPro" id="IPR036291">
    <property type="entry name" value="NAD(P)-bd_dom_sf"/>
</dbReference>
<evidence type="ECO:0000256" key="2">
    <source>
        <dbReference type="SAM" id="Phobius"/>
    </source>
</evidence>
<dbReference type="PRINTS" id="PR00080">
    <property type="entry name" value="SDRFAMILY"/>
</dbReference>
<dbReference type="Pfam" id="PF00106">
    <property type="entry name" value="adh_short"/>
    <property type="match status" value="1"/>
</dbReference>
<keyword evidence="2" id="KW-0472">Membrane</keyword>
<dbReference type="Gene3D" id="3.40.50.720">
    <property type="entry name" value="NAD(P)-binding Rossmann-like Domain"/>
    <property type="match status" value="1"/>
</dbReference>
<evidence type="ECO:0000256" key="1">
    <source>
        <dbReference type="RuleBase" id="RU000363"/>
    </source>
</evidence>